<keyword evidence="1" id="KW-0378">Hydrolase</keyword>
<reference evidence="4" key="1">
    <citation type="submission" date="2020-10" db="EMBL/GenBank/DDBJ databases">
        <authorList>
            <person name="Gilroy R."/>
        </authorList>
    </citation>
    <scope>NUCLEOTIDE SEQUENCE</scope>
    <source>
        <strain evidence="4">ChiBcec2-4451</strain>
    </source>
</reference>
<sequence length="214" mass="23757">MSNRRRIGTICMILGTVLVLAALSLFFRNRQEDERAGESVEHLLPLVKEYIEGSAEVKEAAAVRPARPDSDPSVMTEIELDGNYYIGYLSIPALGLELPVMAQWDYERLRIAPCRYTGSVKTDDLVIAAHNYSRHFGGISQFSGGEDVYFTDLDGMRYCYQVVKVETLEPTAVEEMSAGKYDLTLFTCTYGGASRVTVRCERSGSGVNKDANDN</sequence>
<organism evidence="4 5">
    <name type="scientific">Candidatus Pullilachnospira stercoravium</name>
    <dbReference type="NCBI Taxonomy" id="2840913"/>
    <lineage>
        <taxon>Bacteria</taxon>
        <taxon>Bacillati</taxon>
        <taxon>Bacillota</taxon>
        <taxon>Clostridia</taxon>
        <taxon>Lachnospirales</taxon>
        <taxon>Lachnospiraceae</taxon>
        <taxon>Lachnospiraceae incertae sedis</taxon>
        <taxon>Candidatus Pullilachnospira</taxon>
    </lineage>
</organism>
<gene>
    <name evidence="4" type="ORF">IAA63_00625</name>
</gene>
<dbReference type="CDD" id="cd00004">
    <property type="entry name" value="Sortase"/>
    <property type="match status" value="1"/>
</dbReference>
<keyword evidence="3" id="KW-0812">Transmembrane</keyword>
<name>A0A9D1NRJ0_9FIRM</name>
<dbReference type="GO" id="GO:0016787">
    <property type="term" value="F:hydrolase activity"/>
    <property type="evidence" value="ECO:0007669"/>
    <property type="project" value="UniProtKB-KW"/>
</dbReference>
<evidence type="ECO:0000256" key="2">
    <source>
        <dbReference type="PIRSR" id="PIRSR605754-1"/>
    </source>
</evidence>
<proteinExistence type="predicted"/>
<dbReference type="Pfam" id="PF04203">
    <property type="entry name" value="Sortase"/>
    <property type="match status" value="1"/>
</dbReference>
<evidence type="ECO:0000313" key="5">
    <source>
        <dbReference type="Proteomes" id="UP000886723"/>
    </source>
</evidence>
<dbReference type="SUPFAM" id="SSF63817">
    <property type="entry name" value="Sortase"/>
    <property type="match status" value="1"/>
</dbReference>
<protein>
    <submittedName>
        <fullName evidence="4">Sortase</fullName>
    </submittedName>
</protein>
<evidence type="ECO:0000256" key="1">
    <source>
        <dbReference type="ARBA" id="ARBA00022801"/>
    </source>
</evidence>
<keyword evidence="3" id="KW-0472">Membrane</keyword>
<feature type="active site" description="Acyl-thioester intermediate" evidence="2">
    <location>
        <position position="188"/>
    </location>
</feature>
<dbReference type="Proteomes" id="UP000886723">
    <property type="component" value="Unassembled WGS sequence"/>
</dbReference>
<evidence type="ECO:0000313" key="4">
    <source>
        <dbReference type="EMBL" id="HIV11629.1"/>
    </source>
</evidence>
<feature type="active site" description="Proton donor/acceptor" evidence="2">
    <location>
        <position position="130"/>
    </location>
</feature>
<dbReference type="EMBL" id="DVON01000017">
    <property type="protein sequence ID" value="HIV11629.1"/>
    <property type="molecule type" value="Genomic_DNA"/>
</dbReference>
<dbReference type="InterPro" id="IPR005754">
    <property type="entry name" value="Sortase"/>
</dbReference>
<feature type="transmembrane region" description="Helical" evidence="3">
    <location>
        <begin position="7"/>
        <end position="27"/>
    </location>
</feature>
<dbReference type="InterPro" id="IPR023365">
    <property type="entry name" value="Sortase_dom-sf"/>
</dbReference>
<evidence type="ECO:0000256" key="3">
    <source>
        <dbReference type="SAM" id="Phobius"/>
    </source>
</evidence>
<dbReference type="Gene3D" id="2.40.260.10">
    <property type="entry name" value="Sortase"/>
    <property type="match status" value="1"/>
</dbReference>
<accession>A0A9D1NRJ0</accession>
<dbReference type="AlphaFoldDB" id="A0A9D1NRJ0"/>
<reference evidence="4" key="2">
    <citation type="journal article" date="2021" name="PeerJ">
        <title>Extensive microbial diversity within the chicken gut microbiome revealed by metagenomics and culture.</title>
        <authorList>
            <person name="Gilroy R."/>
            <person name="Ravi A."/>
            <person name="Getino M."/>
            <person name="Pursley I."/>
            <person name="Horton D.L."/>
            <person name="Alikhan N.F."/>
            <person name="Baker D."/>
            <person name="Gharbi K."/>
            <person name="Hall N."/>
            <person name="Watson M."/>
            <person name="Adriaenssens E.M."/>
            <person name="Foster-Nyarko E."/>
            <person name="Jarju S."/>
            <person name="Secka A."/>
            <person name="Antonio M."/>
            <person name="Oren A."/>
            <person name="Chaudhuri R.R."/>
            <person name="La Ragione R."/>
            <person name="Hildebrand F."/>
            <person name="Pallen M.J."/>
        </authorList>
    </citation>
    <scope>NUCLEOTIDE SEQUENCE</scope>
    <source>
        <strain evidence="4">ChiBcec2-4451</strain>
    </source>
</reference>
<keyword evidence="3" id="KW-1133">Transmembrane helix</keyword>
<comment type="caution">
    <text evidence="4">The sequence shown here is derived from an EMBL/GenBank/DDBJ whole genome shotgun (WGS) entry which is preliminary data.</text>
</comment>